<evidence type="ECO:0000313" key="3">
    <source>
        <dbReference type="Proteomes" id="UP000824044"/>
    </source>
</evidence>
<sequence length="132" mass="14593">MEEVIKWCITAVCALLPAITIYLVVNVLSWKPKRKAAVKNEIAQPRQYFWIFVGSTVLWSAMALFALFMPEEMDANDSSTFGCIFSLVFALFSLVGAIGFIGGASFSGKKNLPVTSFFGRGHTNIPKYISKN</sequence>
<organism evidence="2 3">
    <name type="scientific">Candidatus Gallimonas intestinigallinarum</name>
    <dbReference type="NCBI Taxonomy" id="2838604"/>
    <lineage>
        <taxon>Bacteria</taxon>
        <taxon>Bacillati</taxon>
        <taxon>Bacillota</taxon>
        <taxon>Clostridia</taxon>
        <taxon>Candidatus Gallimonas</taxon>
    </lineage>
</organism>
<keyword evidence="1" id="KW-0812">Transmembrane</keyword>
<feature type="transmembrane region" description="Helical" evidence="1">
    <location>
        <begin position="48"/>
        <end position="69"/>
    </location>
</feature>
<evidence type="ECO:0000313" key="2">
    <source>
        <dbReference type="EMBL" id="HIZ24513.1"/>
    </source>
</evidence>
<name>A0A9D2DWX5_9FIRM</name>
<evidence type="ECO:0000256" key="1">
    <source>
        <dbReference type="SAM" id="Phobius"/>
    </source>
</evidence>
<dbReference type="Proteomes" id="UP000824044">
    <property type="component" value="Unassembled WGS sequence"/>
</dbReference>
<dbReference type="EMBL" id="DXBS01000067">
    <property type="protein sequence ID" value="HIZ24513.1"/>
    <property type="molecule type" value="Genomic_DNA"/>
</dbReference>
<keyword evidence="1" id="KW-1133">Transmembrane helix</keyword>
<proteinExistence type="predicted"/>
<accession>A0A9D2DWX5</accession>
<reference evidence="2" key="1">
    <citation type="journal article" date="2021" name="PeerJ">
        <title>Extensive microbial diversity within the chicken gut microbiome revealed by metagenomics and culture.</title>
        <authorList>
            <person name="Gilroy R."/>
            <person name="Ravi A."/>
            <person name="Getino M."/>
            <person name="Pursley I."/>
            <person name="Horton D.L."/>
            <person name="Alikhan N.F."/>
            <person name="Baker D."/>
            <person name="Gharbi K."/>
            <person name="Hall N."/>
            <person name="Watson M."/>
            <person name="Adriaenssens E.M."/>
            <person name="Foster-Nyarko E."/>
            <person name="Jarju S."/>
            <person name="Secka A."/>
            <person name="Antonio M."/>
            <person name="Oren A."/>
            <person name="Chaudhuri R.R."/>
            <person name="La Ragione R."/>
            <person name="Hildebrand F."/>
            <person name="Pallen M.J."/>
        </authorList>
    </citation>
    <scope>NUCLEOTIDE SEQUENCE</scope>
    <source>
        <strain evidence="2">CHK33-5263</strain>
    </source>
</reference>
<reference evidence="2" key="2">
    <citation type="submission" date="2021-04" db="EMBL/GenBank/DDBJ databases">
        <authorList>
            <person name="Gilroy R."/>
        </authorList>
    </citation>
    <scope>NUCLEOTIDE SEQUENCE</scope>
    <source>
        <strain evidence="2">CHK33-5263</strain>
    </source>
</reference>
<keyword evidence="1" id="KW-0472">Membrane</keyword>
<protein>
    <recommendedName>
        <fullName evidence="4">Transmembrane protein</fullName>
    </recommendedName>
</protein>
<comment type="caution">
    <text evidence="2">The sequence shown here is derived from an EMBL/GenBank/DDBJ whole genome shotgun (WGS) entry which is preliminary data.</text>
</comment>
<feature type="transmembrane region" description="Helical" evidence="1">
    <location>
        <begin position="81"/>
        <end position="106"/>
    </location>
</feature>
<dbReference type="AlphaFoldDB" id="A0A9D2DWX5"/>
<evidence type="ECO:0008006" key="4">
    <source>
        <dbReference type="Google" id="ProtNLM"/>
    </source>
</evidence>
<gene>
    <name evidence="2" type="ORF">H9812_03440</name>
</gene>
<feature type="transmembrane region" description="Helical" evidence="1">
    <location>
        <begin position="7"/>
        <end position="28"/>
    </location>
</feature>